<dbReference type="GO" id="GO:0004869">
    <property type="term" value="F:cysteine-type endopeptidase inhibitor activity"/>
    <property type="evidence" value="ECO:0007669"/>
    <property type="project" value="UniProtKB-KW"/>
</dbReference>
<protein>
    <recommendedName>
        <fullName evidence="4">Cystatin domain-containing protein</fullName>
    </recommendedName>
</protein>
<dbReference type="PANTHER" id="PTHR31260">
    <property type="entry name" value="CYSTATIN/MONELLIN SUPERFAMILY PROTEIN"/>
    <property type="match status" value="1"/>
</dbReference>
<evidence type="ECO:0000256" key="3">
    <source>
        <dbReference type="SAM" id="MobiDB-lite"/>
    </source>
</evidence>
<dbReference type="Gene3D" id="3.10.450.10">
    <property type="match status" value="1"/>
</dbReference>
<reference evidence="5" key="1">
    <citation type="submission" date="2019-08" db="EMBL/GenBank/DDBJ databases">
        <title>Reference gene set and small RNA set construction with multiple tissues from Davidia involucrata Baill.</title>
        <authorList>
            <person name="Yang H."/>
            <person name="Zhou C."/>
            <person name="Li G."/>
            <person name="Wang J."/>
            <person name="Gao P."/>
            <person name="Wang M."/>
            <person name="Wang R."/>
            <person name="Zhao Y."/>
        </authorList>
    </citation>
    <scope>NUCLEOTIDE SEQUENCE</scope>
    <source>
        <tissue evidence="5">Mixed with DoveR01_LX</tissue>
    </source>
</reference>
<keyword evidence="2" id="KW-0789">Thiol protease inhibitor</keyword>
<proteinExistence type="predicted"/>
<name>A0A5B6Z325_DAVIN</name>
<sequence length="175" mass="19210">MACCGSSGPSGKKPKSHVSDSDCSSEPPEKKPKLNASDSDCDSEASEIMPEKDWEAYVDQVNASDGFDVDDFSHHEALAIITPLRNLCGESPDLEIVNKNSVFAITDYNKKHNANYELVKVVKANARVVQGVYYFITFEAKDAVDGHSKIFQAMVLDGFGLRPSEVDFCRLKPTT</sequence>
<dbReference type="EMBL" id="GHES01007862">
    <property type="protein sequence ID" value="MPA38421.1"/>
    <property type="molecule type" value="Transcribed_RNA"/>
</dbReference>
<gene>
    <name evidence="5" type="ORF">Din_007862</name>
</gene>
<organism evidence="5">
    <name type="scientific">Davidia involucrata</name>
    <name type="common">Dove tree</name>
    <dbReference type="NCBI Taxonomy" id="16924"/>
    <lineage>
        <taxon>Eukaryota</taxon>
        <taxon>Viridiplantae</taxon>
        <taxon>Streptophyta</taxon>
        <taxon>Embryophyta</taxon>
        <taxon>Tracheophyta</taxon>
        <taxon>Spermatophyta</taxon>
        <taxon>Magnoliopsida</taxon>
        <taxon>eudicotyledons</taxon>
        <taxon>Gunneridae</taxon>
        <taxon>Pentapetalae</taxon>
        <taxon>asterids</taxon>
        <taxon>Cornales</taxon>
        <taxon>Nyssaceae</taxon>
        <taxon>Davidia</taxon>
    </lineage>
</organism>
<dbReference type="InterPro" id="IPR006462">
    <property type="entry name" value="MS5"/>
</dbReference>
<feature type="region of interest" description="Disordered" evidence="3">
    <location>
        <begin position="1"/>
        <end position="45"/>
    </location>
</feature>
<evidence type="ECO:0000259" key="4">
    <source>
        <dbReference type="Pfam" id="PF00031"/>
    </source>
</evidence>
<dbReference type="InterPro" id="IPR006525">
    <property type="entry name" value="Cystatin-related_pln"/>
</dbReference>
<dbReference type="Pfam" id="PF00031">
    <property type="entry name" value="Cystatin"/>
    <property type="match status" value="1"/>
</dbReference>
<evidence type="ECO:0000256" key="2">
    <source>
        <dbReference type="ARBA" id="ARBA00022704"/>
    </source>
</evidence>
<dbReference type="InterPro" id="IPR000010">
    <property type="entry name" value="Cystatin_dom"/>
</dbReference>
<evidence type="ECO:0000256" key="1">
    <source>
        <dbReference type="ARBA" id="ARBA00022690"/>
    </source>
</evidence>
<dbReference type="CDD" id="cd00042">
    <property type="entry name" value="CY"/>
    <property type="match status" value="1"/>
</dbReference>
<dbReference type="PANTHER" id="PTHR31260:SF28">
    <property type="entry name" value="CYSTATIN DOMAIN PROTEIN"/>
    <property type="match status" value="1"/>
</dbReference>
<dbReference type="SUPFAM" id="SSF54403">
    <property type="entry name" value="Cystatin/monellin"/>
    <property type="match status" value="1"/>
</dbReference>
<dbReference type="NCBIfam" id="TIGR01638">
    <property type="entry name" value="Atha_cystat_rel"/>
    <property type="match status" value="1"/>
</dbReference>
<feature type="domain" description="Cystatin" evidence="4">
    <location>
        <begin position="103"/>
        <end position="155"/>
    </location>
</feature>
<dbReference type="AlphaFoldDB" id="A0A5B6Z325"/>
<keyword evidence="1" id="KW-0646">Protease inhibitor</keyword>
<dbReference type="InterPro" id="IPR046350">
    <property type="entry name" value="Cystatin_sf"/>
</dbReference>
<evidence type="ECO:0000313" key="5">
    <source>
        <dbReference type="EMBL" id="MPA38421.1"/>
    </source>
</evidence>
<feature type="compositionally biased region" description="Low complexity" evidence="3">
    <location>
        <begin position="1"/>
        <end position="11"/>
    </location>
</feature>
<accession>A0A5B6Z325</accession>